<feature type="signal peptide" evidence="2">
    <location>
        <begin position="1"/>
        <end position="23"/>
    </location>
</feature>
<dbReference type="Pfam" id="PF01674">
    <property type="entry name" value="Lipase_2"/>
    <property type="match status" value="1"/>
</dbReference>
<gene>
    <name evidence="3" type="ORF">HGA07_18640</name>
</gene>
<evidence type="ECO:0000256" key="1">
    <source>
        <dbReference type="SAM" id="MobiDB-lite"/>
    </source>
</evidence>
<sequence>MKLRYRIPAVAALLGTALVSATASEEPPPTAAPPAAEVSAGPAARLAELIAAGLRPAADGRVPQPIVDSGSSSGSGGRSGSYAADAVGEGPEMSSYLAAFGYGLTHPDAAPPGANRWDCVPSADHPRPVVLLHGTWLNAYDSFAYMAPKIARAGFCVFAFNYGRSGVFDGGGVGAVLPGRFAVGPIEDSARQLTAFVDRVRAATHSEQVDIVAHSQGAPVADQFLKFDGGAEKVRQLVSFGGTHHGTTLMGMATLGRLITDLGVDILGFYRPLIGPANIEQAIGSPFLNHLAAGGDTVPGVAYTVVASRYDEVMNPLELAFLRAGPDAAVDDITLQDGCEQDLSDHLTMMYSPRALSIALHALDPQRQPNPVCAFNPWLVGGGGGL</sequence>
<dbReference type="RefSeq" id="WP_040721712.1">
    <property type="nucleotide sequence ID" value="NZ_CAWPHS010000013.1"/>
</dbReference>
<evidence type="ECO:0000256" key="2">
    <source>
        <dbReference type="SAM" id="SignalP"/>
    </source>
</evidence>
<dbReference type="GO" id="GO:0016787">
    <property type="term" value="F:hydrolase activity"/>
    <property type="evidence" value="ECO:0007669"/>
    <property type="project" value="InterPro"/>
</dbReference>
<dbReference type="Gene3D" id="3.40.50.1820">
    <property type="entry name" value="alpha/beta hydrolase"/>
    <property type="match status" value="1"/>
</dbReference>
<dbReference type="EMBL" id="JAAXPE010000020">
    <property type="protein sequence ID" value="NKY87641.1"/>
    <property type="molecule type" value="Genomic_DNA"/>
</dbReference>
<dbReference type="GO" id="GO:0016042">
    <property type="term" value="P:lipid catabolic process"/>
    <property type="evidence" value="ECO:0007669"/>
    <property type="project" value="InterPro"/>
</dbReference>
<dbReference type="AlphaFoldDB" id="A0A7X6LZX2"/>
<feature type="region of interest" description="Disordered" evidence="1">
    <location>
        <begin position="61"/>
        <end position="86"/>
    </location>
</feature>
<dbReference type="InterPro" id="IPR002918">
    <property type="entry name" value="Lipase_EstA/Esterase_EstB"/>
</dbReference>
<keyword evidence="2" id="KW-0732">Signal</keyword>
<dbReference type="Proteomes" id="UP000523447">
    <property type="component" value="Unassembled WGS sequence"/>
</dbReference>
<comment type="caution">
    <text evidence="3">The sequence shown here is derived from an EMBL/GenBank/DDBJ whole genome shotgun (WGS) entry which is preliminary data.</text>
</comment>
<name>A0A7X6LZX2_9NOCA</name>
<proteinExistence type="predicted"/>
<accession>A0A7X6LZX2</accession>
<feature type="chain" id="PRO_5030714529" evidence="2">
    <location>
        <begin position="24"/>
        <end position="386"/>
    </location>
</feature>
<protein>
    <submittedName>
        <fullName evidence="3">Lipase</fullName>
    </submittedName>
</protein>
<organism evidence="3 4">
    <name type="scientific">Nocardia veterana</name>
    <dbReference type="NCBI Taxonomy" id="132249"/>
    <lineage>
        <taxon>Bacteria</taxon>
        <taxon>Bacillati</taxon>
        <taxon>Actinomycetota</taxon>
        <taxon>Actinomycetes</taxon>
        <taxon>Mycobacteriales</taxon>
        <taxon>Nocardiaceae</taxon>
        <taxon>Nocardia</taxon>
    </lineage>
</organism>
<reference evidence="3 4" key="1">
    <citation type="submission" date="2020-04" db="EMBL/GenBank/DDBJ databases">
        <title>MicrobeNet Type strains.</title>
        <authorList>
            <person name="Nicholson A.C."/>
        </authorList>
    </citation>
    <scope>NUCLEOTIDE SEQUENCE [LARGE SCALE GENOMIC DNA]</scope>
    <source>
        <strain evidence="3 4">DSM 44445</strain>
    </source>
</reference>
<evidence type="ECO:0000313" key="4">
    <source>
        <dbReference type="Proteomes" id="UP000523447"/>
    </source>
</evidence>
<evidence type="ECO:0000313" key="3">
    <source>
        <dbReference type="EMBL" id="NKY87641.1"/>
    </source>
</evidence>
<dbReference type="InterPro" id="IPR029058">
    <property type="entry name" value="AB_hydrolase_fold"/>
</dbReference>
<dbReference type="SUPFAM" id="SSF53474">
    <property type="entry name" value="alpha/beta-Hydrolases"/>
    <property type="match status" value="1"/>
</dbReference>
<keyword evidence="4" id="KW-1185">Reference proteome</keyword>